<dbReference type="InParanoid" id="A0A2P5HEH3"/>
<dbReference type="AlphaFoldDB" id="A0A2P5HEH3"/>
<organism evidence="1 2">
    <name type="scientific">Diaporthe helianthi</name>
    <dbReference type="NCBI Taxonomy" id="158607"/>
    <lineage>
        <taxon>Eukaryota</taxon>
        <taxon>Fungi</taxon>
        <taxon>Dikarya</taxon>
        <taxon>Ascomycota</taxon>
        <taxon>Pezizomycotina</taxon>
        <taxon>Sordariomycetes</taxon>
        <taxon>Sordariomycetidae</taxon>
        <taxon>Diaporthales</taxon>
        <taxon>Diaporthaceae</taxon>
        <taxon>Diaporthe</taxon>
    </lineage>
</organism>
<evidence type="ECO:0000313" key="1">
    <source>
        <dbReference type="EMBL" id="POS68653.1"/>
    </source>
</evidence>
<dbReference type="PANTHER" id="PTHR24148:SF64">
    <property type="entry name" value="HETEROKARYON INCOMPATIBILITY DOMAIN-CONTAINING PROTEIN"/>
    <property type="match status" value="1"/>
</dbReference>
<dbReference type="Proteomes" id="UP000094444">
    <property type="component" value="Unassembled WGS sequence"/>
</dbReference>
<name>A0A2P5HEH3_DIAHE</name>
<evidence type="ECO:0008006" key="3">
    <source>
        <dbReference type="Google" id="ProtNLM"/>
    </source>
</evidence>
<protein>
    <recommendedName>
        <fullName evidence="3">Heterokaryon incompatibility protein</fullName>
    </recommendedName>
</protein>
<sequence length="145" mass="16177">MPHQSHTHAPDIQPRWHDLLLSEPDGLAAYKKRMATMMEGIFQGAYSPMNLAELQHDLDIASGSSRRFFRTANGLLGTGMKSVASGDEVWVLAGSQLPMILRKRPESTLSCDNRYNLVGETYVHGVMHWGSNIHSSPELEKIALY</sequence>
<proteinExistence type="predicted"/>
<comment type="caution">
    <text evidence="1">The sequence shown here is derived from an EMBL/GenBank/DDBJ whole genome shotgun (WGS) entry which is preliminary data.</text>
</comment>
<evidence type="ECO:0000313" key="2">
    <source>
        <dbReference type="Proteomes" id="UP000094444"/>
    </source>
</evidence>
<dbReference type="InterPro" id="IPR052895">
    <property type="entry name" value="HetReg/Transcr_Mod"/>
</dbReference>
<dbReference type="PANTHER" id="PTHR24148">
    <property type="entry name" value="ANKYRIN REPEAT DOMAIN-CONTAINING PROTEIN 39 HOMOLOG-RELATED"/>
    <property type="match status" value="1"/>
</dbReference>
<gene>
    <name evidence="1" type="ORF">DHEL01_v212952</name>
</gene>
<accession>A0A2P5HEH3</accession>
<reference evidence="1" key="1">
    <citation type="submission" date="2017-09" db="EMBL/GenBank/DDBJ databases">
        <title>Polyketide synthases of a Diaporthe helianthi virulent isolate.</title>
        <authorList>
            <person name="Baroncelli R."/>
        </authorList>
    </citation>
    <scope>NUCLEOTIDE SEQUENCE [LARGE SCALE GENOMIC DNA]</scope>
    <source>
        <strain evidence="1">7/96</strain>
    </source>
</reference>
<keyword evidence="2" id="KW-1185">Reference proteome</keyword>
<dbReference type="EMBL" id="MAVT02003558">
    <property type="protein sequence ID" value="POS68653.1"/>
    <property type="molecule type" value="Genomic_DNA"/>
</dbReference>
<dbReference type="Pfam" id="PF26639">
    <property type="entry name" value="Het-6_barrel"/>
    <property type="match status" value="1"/>
</dbReference>
<dbReference type="OrthoDB" id="2288928at2759"/>
<dbReference type="STRING" id="158607.A0A2P5HEH3"/>